<name>A0A3B0CKE0_9BACL</name>
<dbReference type="PANTHER" id="PTHR30472">
    <property type="entry name" value="FERRIC ENTEROBACTIN TRANSPORT SYSTEM PERMEASE PROTEIN"/>
    <property type="match status" value="1"/>
</dbReference>
<keyword evidence="7 8" id="KW-0472">Membrane</keyword>
<proteinExistence type="inferred from homology"/>
<evidence type="ECO:0000256" key="3">
    <source>
        <dbReference type="ARBA" id="ARBA00022448"/>
    </source>
</evidence>
<feature type="transmembrane region" description="Helical" evidence="8">
    <location>
        <begin position="153"/>
        <end position="174"/>
    </location>
</feature>
<dbReference type="SUPFAM" id="SSF81345">
    <property type="entry name" value="ABC transporter involved in vitamin B12 uptake, BtuC"/>
    <property type="match status" value="1"/>
</dbReference>
<evidence type="ECO:0000256" key="4">
    <source>
        <dbReference type="ARBA" id="ARBA00022475"/>
    </source>
</evidence>
<feature type="transmembrane region" description="Helical" evidence="8">
    <location>
        <begin position="237"/>
        <end position="266"/>
    </location>
</feature>
<evidence type="ECO:0000256" key="5">
    <source>
        <dbReference type="ARBA" id="ARBA00022692"/>
    </source>
</evidence>
<keyword evidence="3" id="KW-0813">Transport</keyword>
<protein>
    <submittedName>
        <fullName evidence="9">Iron ABC transporter permease</fullName>
    </submittedName>
</protein>
<organism evidence="9 10">
    <name type="scientific">Paenibacillus ginsengarvi</name>
    <dbReference type="NCBI Taxonomy" id="400777"/>
    <lineage>
        <taxon>Bacteria</taxon>
        <taxon>Bacillati</taxon>
        <taxon>Bacillota</taxon>
        <taxon>Bacilli</taxon>
        <taxon>Bacillales</taxon>
        <taxon>Paenibacillaceae</taxon>
        <taxon>Paenibacillus</taxon>
    </lineage>
</organism>
<keyword evidence="6 8" id="KW-1133">Transmembrane helix</keyword>
<sequence>MQPVLRHAGGKLAGLTIAVLLLVCALYASIVYGVIGTSWKTAIDAYLHFDGSNEHIAIKQLRVPRALIAAAVGASLGIAGTILQALTKNPLADLGLMGINSGAGLAIVCAVSFFSVSSLADYTWIAFIGAVGSGIVVYILGSAGRDGLSPLKVTLAGAAVTALASSMIHALLLVDKRGMEEVLYWLAGSVQGRSLTLLGDVFPFMAAAWIGAIAISAPMNTLLLGDDVAKGLGQRTLLVKAVAGAIVMTLCATSVAVAGPIAFIGLVTPHICRYLVGGDIRWMTPFSALVGAILLIAADIAGRFVAMPGEMPIGVMTALIGTPFFIYAARKGWSGK</sequence>
<dbReference type="PANTHER" id="PTHR30472:SF65">
    <property type="entry name" value="SIDEROPHORE TRANSPORT SYSTEM PERMEASE PROTEIN YFIZ-RELATED"/>
    <property type="match status" value="1"/>
</dbReference>
<feature type="transmembrane region" description="Helical" evidence="8">
    <location>
        <begin position="66"/>
        <end position="87"/>
    </location>
</feature>
<dbReference type="Gene3D" id="1.10.3470.10">
    <property type="entry name" value="ABC transporter involved in vitamin B12 uptake, BtuC"/>
    <property type="match status" value="1"/>
</dbReference>
<feature type="transmembrane region" description="Helical" evidence="8">
    <location>
        <begin position="122"/>
        <end position="141"/>
    </location>
</feature>
<dbReference type="RefSeq" id="WP_120747471.1">
    <property type="nucleotide sequence ID" value="NZ_RBAH01000007.1"/>
</dbReference>
<dbReference type="InterPro" id="IPR037294">
    <property type="entry name" value="ABC_BtuC-like"/>
</dbReference>
<reference evidence="9 10" key="1">
    <citation type="journal article" date="2007" name="Int. J. Syst. Evol. Microbiol.">
        <title>Paenibacillus ginsengarvi sp. nov., isolated from soil from ginseng cultivation.</title>
        <authorList>
            <person name="Yoon M.H."/>
            <person name="Ten L.N."/>
            <person name="Im W.T."/>
        </authorList>
    </citation>
    <scope>NUCLEOTIDE SEQUENCE [LARGE SCALE GENOMIC DNA]</scope>
    <source>
        <strain evidence="9 10">KCTC 13059</strain>
    </source>
</reference>
<evidence type="ECO:0000256" key="1">
    <source>
        <dbReference type="ARBA" id="ARBA00004651"/>
    </source>
</evidence>
<accession>A0A3B0CKE0</accession>
<evidence type="ECO:0000313" key="10">
    <source>
        <dbReference type="Proteomes" id="UP000282311"/>
    </source>
</evidence>
<comment type="subcellular location">
    <subcellularLocation>
        <location evidence="1">Cell membrane</location>
        <topology evidence="1">Multi-pass membrane protein</topology>
    </subcellularLocation>
</comment>
<keyword evidence="4" id="KW-1003">Cell membrane</keyword>
<evidence type="ECO:0000256" key="7">
    <source>
        <dbReference type="ARBA" id="ARBA00023136"/>
    </source>
</evidence>
<evidence type="ECO:0000256" key="8">
    <source>
        <dbReference type="SAM" id="Phobius"/>
    </source>
</evidence>
<keyword evidence="10" id="KW-1185">Reference proteome</keyword>
<gene>
    <name evidence="9" type="ORF">D7M11_12110</name>
</gene>
<feature type="transmembrane region" description="Helical" evidence="8">
    <location>
        <begin position="313"/>
        <end position="330"/>
    </location>
</feature>
<evidence type="ECO:0000256" key="6">
    <source>
        <dbReference type="ARBA" id="ARBA00022989"/>
    </source>
</evidence>
<dbReference type="GO" id="GO:0033214">
    <property type="term" value="P:siderophore-iron import into cell"/>
    <property type="evidence" value="ECO:0007669"/>
    <property type="project" value="TreeGrafter"/>
</dbReference>
<dbReference type="GO" id="GO:0005886">
    <property type="term" value="C:plasma membrane"/>
    <property type="evidence" value="ECO:0007669"/>
    <property type="project" value="UniProtKB-SubCell"/>
</dbReference>
<evidence type="ECO:0000313" key="9">
    <source>
        <dbReference type="EMBL" id="RKN84729.1"/>
    </source>
</evidence>
<dbReference type="FunFam" id="1.10.3470.10:FF:000001">
    <property type="entry name" value="Vitamin B12 ABC transporter permease BtuC"/>
    <property type="match status" value="1"/>
</dbReference>
<keyword evidence="5 8" id="KW-0812">Transmembrane</keyword>
<dbReference type="Proteomes" id="UP000282311">
    <property type="component" value="Unassembled WGS sequence"/>
</dbReference>
<feature type="transmembrane region" description="Helical" evidence="8">
    <location>
        <begin position="94"/>
        <end position="116"/>
    </location>
</feature>
<dbReference type="EMBL" id="RBAH01000007">
    <property type="protein sequence ID" value="RKN84729.1"/>
    <property type="molecule type" value="Genomic_DNA"/>
</dbReference>
<comment type="similarity">
    <text evidence="2">Belongs to the binding-protein-dependent transport system permease family. FecCD subfamily.</text>
</comment>
<dbReference type="InterPro" id="IPR000522">
    <property type="entry name" value="ABC_transptr_permease_BtuC"/>
</dbReference>
<feature type="transmembrane region" description="Helical" evidence="8">
    <location>
        <begin position="201"/>
        <end position="225"/>
    </location>
</feature>
<evidence type="ECO:0000256" key="2">
    <source>
        <dbReference type="ARBA" id="ARBA00007935"/>
    </source>
</evidence>
<dbReference type="Pfam" id="PF01032">
    <property type="entry name" value="FecCD"/>
    <property type="match status" value="1"/>
</dbReference>
<dbReference type="OrthoDB" id="9811721at2"/>
<dbReference type="AlphaFoldDB" id="A0A3B0CKE0"/>
<dbReference type="CDD" id="cd06550">
    <property type="entry name" value="TM_ABC_iron-siderophores_like"/>
    <property type="match status" value="1"/>
</dbReference>
<feature type="transmembrane region" description="Helical" evidence="8">
    <location>
        <begin position="12"/>
        <end position="35"/>
    </location>
</feature>
<comment type="caution">
    <text evidence="9">The sequence shown here is derived from an EMBL/GenBank/DDBJ whole genome shotgun (WGS) entry which is preliminary data.</text>
</comment>
<dbReference type="GO" id="GO:0022857">
    <property type="term" value="F:transmembrane transporter activity"/>
    <property type="evidence" value="ECO:0007669"/>
    <property type="project" value="InterPro"/>
</dbReference>
<feature type="transmembrane region" description="Helical" evidence="8">
    <location>
        <begin position="286"/>
        <end position="306"/>
    </location>
</feature>